<accession>A0A2T0VVT4</accession>
<dbReference type="Pfam" id="PF13635">
    <property type="entry name" value="DUF4143"/>
    <property type="match status" value="1"/>
</dbReference>
<reference evidence="2 3" key="1">
    <citation type="submission" date="2018-03" db="EMBL/GenBank/DDBJ databases">
        <title>Genomic Encyclopedia of Archaeal and Bacterial Type Strains, Phase II (KMG-II): from individual species to whole genera.</title>
        <authorList>
            <person name="Goeker M."/>
        </authorList>
    </citation>
    <scope>NUCLEOTIDE SEQUENCE [LARGE SCALE GENOMIC DNA]</scope>
    <source>
        <strain evidence="2 3">DSM 101533</strain>
    </source>
</reference>
<dbReference type="AlphaFoldDB" id="A0A2T0VVT4"/>
<protein>
    <submittedName>
        <fullName evidence="2">Uncharacterized protein DUF4143</fullName>
    </submittedName>
</protein>
<dbReference type="OrthoDB" id="9771844at2"/>
<feature type="domain" description="DUF4143" evidence="1">
    <location>
        <begin position="39"/>
        <end position="185"/>
    </location>
</feature>
<dbReference type="RefSeq" id="WP_133169779.1">
    <property type="nucleotide sequence ID" value="NZ_PVTP01000010.1"/>
</dbReference>
<organism evidence="2 3">
    <name type="scientific">Yoonia maritima</name>
    <dbReference type="NCBI Taxonomy" id="1435347"/>
    <lineage>
        <taxon>Bacteria</taxon>
        <taxon>Pseudomonadati</taxon>
        <taxon>Pseudomonadota</taxon>
        <taxon>Alphaproteobacteria</taxon>
        <taxon>Rhodobacterales</taxon>
        <taxon>Paracoccaceae</taxon>
        <taxon>Yoonia</taxon>
    </lineage>
</organism>
<evidence type="ECO:0000313" key="3">
    <source>
        <dbReference type="Proteomes" id="UP000238007"/>
    </source>
</evidence>
<dbReference type="PANTHER" id="PTHR43566">
    <property type="entry name" value="CONSERVED PROTEIN"/>
    <property type="match status" value="1"/>
</dbReference>
<proteinExistence type="predicted"/>
<dbReference type="Proteomes" id="UP000238007">
    <property type="component" value="Unassembled WGS sequence"/>
</dbReference>
<evidence type="ECO:0000313" key="2">
    <source>
        <dbReference type="EMBL" id="PRY75917.1"/>
    </source>
</evidence>
<keyword evidence="3" id="KW-1185">Reference proteome</keyword>
<name>A0A2T0VVT4_9RHOB</name>
<comment type="caution">
    <text evidence="2">The sequence shown here is derived from an EMBL/GenBank/DDBJ whole genome shotgun (WGS) entry which is preliminary data.</text>
</comment>
<sequence length="201" mass="22646">MRGGLPNSLIADTDADSFDWRRRYLSSMLKQDLCCWGIDASDRFPEVFQWIANNTGEEFHEANCAKGLSIKRDSVRRSLDLLERMGLLRCLPNWPAGSNKSNSSMQAYHVRDCGLLHAMLGIDTLNKLRESDALGHSWESFCIEAIINAASDNVTPAFYRDKEKNEIDLVLKFSNGATYAIEIKVNETARAKKVLPLDAMQ</sequence>
<evidence type="ECO:0000259" key="1">
    <source>
        <dbReference type="Pfam" id="PF13635"/>
    </source>
</evidence>
<dbReference type="PANTHER" id="PTHR43566:SF2">
    <property type="entry name" value="DUF4143 DOMAIN-CONTAINING PROTEIN"/>
    <property type="match status" value="1"/>
</dbReference>
<dbReference type="InterPro" id="IPR025420">
    <property type="entry name" value="DUF4143"/>
</dbReference>
<gene>
    <name evidence="2" type="ORF">CLV80_1102</name>
</gene>
<dbReference type="EMBL" id="PVTP01000010">
    <property type="protein sequence ID" value="PRY75917.1"/>
    <property type="molecule type" value="Genomic_DNA"/>
</dbReference>